<gene>
    <name evidence="14" type="ordered locus">Olsu_1758</name>
</gene>
<dbReference type="FunFam" id="1.10.510.10:FF:000021">
    <property type="entry name" value="Serine/threonine protein kinase"/>
    <property type="match status" value="1"/>
</dbReference>
<dbReference type="PANTHER" id="PTHR43289:SF34">
    <property type="entry name" value="SERINE_THREONINE-PROTEIN KINASE YBDM-RELATED"/>
    <property type="match status" value="1"/>
</dbReference>
<dbReference type="Gene3D" id="3.30.10.20">
    <property type="match status" value="4"/>
</dbReference>
<keyword evidence="15" id="KW-1185">Reference proteome</keyword>
<comment type="catalytic activity">
    <reaction evidence="8">
        <text>L-seryl-[protein] + ATP = O-phospho-L-seryl-[protein] + ADP + H(+)</text>
        <dbReference type="Rhea" id="RHEA:17989"/>
        <dbReference type="Rhea" id="RHEA-COMP:9863"/>
        <dbReference type="Rhea" id="RHEA-COMP:11604"/>
        <dbReference type="ChEBI" id="CHEBI:15378"/>
        <dbReference type="ChEBI" id="CHEBI:29999"/>
        <dbReference type="ChEBI" id="CHEBI:30616"/>
        <dbReference type="ChEBI" id="CHEBI:83421"/>
        <dbReference type="ChEBI" id="CHEBI:456216"/>
        <dbReference type="EC" id="2.7.11.1"/>
    </reaction>
</comment>
<evidence type="ECO:0000313" key="15">
    <source>
        <dbReference type="Proteomes" id="UP000000333"/>
    </source>
</evidence>
<feature type="region of interest" description="Disordered" evidence="10">
    <location>
        <begin position="610"/>
        <end position="663"/>
    </location>
</feature>
<keyword evidence="2 14" id="KW-0723">Serine/threonine-protein kinase</keyword>
<feature type="domain" description="PASTA" evidence="13">
    <location>
        <begin position="363"/>
        <end position="431"/>
    </location>
</feature>
<dbReference type="RefSeq" id="WP_013252597.1">
    <property type="nucleotide sequence ID" value="NC_014363.1"/>
</dbReference>
<dbReference type="InterPro" id="IPR005543">
    <property type="entry name" value="PASTA_dom"/>
</dbReference>
<dbReference type="FunFam" id="3.30.200.20:FF:000035">
    <property type="entry name" value="Serine/threonine protein kinase Stk1"/>
    <property type="match status" value="1"/>
</dbReference>
<reference evidence="14 15" key="1">
    <citation type="journal article" date="2010" name="Stand. Genomic Sci.">
        <title>Complete genome sequence of Olsenella uli type strain (VPI D76D-27C).</title>
        <authorList>
            <person name="Goker M."/>
            <person name="Held B."/>
            <person name="Lucas S."/>
            <person name="Nolan M."/>
            <person name="Yasawong M."/>
            <person name="Glavina Del Rio T."/>
            <person name="Tice H."/>
            <person name="Cheng J.F."/>
            <person name="Bruce D."/>
            <person name="Detter J.C."/>
            <person name="Tapia R."/>
            <person name="Han C."/>
            <person name="Goodwin L."/>
            <person name="Pitluck S."/>
            <person name="Liolios K."/>
            <person name="Ivanova N."/>
            <person name="Mavromatis K."/>
            <person name="Mikhailova N."/>
            <person name="Pati A."/>
            <person name="Chen A."/>
            <person name="Palaniappan K."/>
            <person name="Land M."/>
            <person name="Hauser L."/>
            <person name="Chang Y.J."/>
            <person name="Jeffries C.D."/>
            <person name="Rohde M."/>
            <person name="Sikorski J."/>
            <person name="Pukall R."/>
            <person name="Woyke T."/>
            <person name="Bristow J."/>
            <person name="Eisen J.A."/>
            <person name="Markowitz V."/>
            <person name="Hugenholtz P."/>
            <person name="Kyrpides N.C."/>
            <person name="Klenk H.P."/>
            <person name="Lapidus A."/>
        </authorList>
    </citation>
    <scope>NUCLEOTIDE SEQUENCE [LARGE SCALE GENOMIC DNA]</scope>
    <source>
        <strain evidence="15">ATCC 49627 / DSM 7084 / CIP 109912 / JCM 12494 / NCIMB 702895 / VPI D76D-27C</strain>
    </source>
</reference>
<name>E1QXJ3_OLSUV</name>
<dbReference type="PROSITE" id="PS51178">
    <property type="entry name" value="PASTA"/>
    <property type="match status" value="4"/>
</dbReference>
<feature type="compositionally biased region" description="Polar residues" evidence="10">
    <location>
        <begin position="613"/>
        <end position="622"/>
    </location>
</feature>
<dbReference type="PATRIC" id="fig|633147.7.peg.1465"/>
<evidence type="ECO:0000259" key="13">
    <source>
        <dbReference type="PROSITE" id="PS51178"/>
    </source>
</evidence>
<evidence type="ECO:0000256" key="5">
    <source>
        <dbReference type="ARBA" id="ARBA00022777"/>
    </source>
</evidence>
<keyword evidence="5 14" id="KW-0418">Kinase</keyword>
<keyword evidence="3" id="KW-0808">Transferase</keyword>
<dbReference type="SMART" id="SM00220">
    <property type="entry name" value="S_TKc"/>
    <property type="match status" value="1"/>
</dbReference>
<dbReference type="eggNOG" id="COG0515">
    <property type="taxonomic scope" value="Bacteria"/>
</dbReference>
<feature type="binding site" evidence="9">
    <location>
        <position position="39"/>
    </location>
    <ligand>
        <name>ATP</name>
        <dbReference type="ChEBI" id="CHEBI:30616"/>
    </ligand>
</feature>
<sequence length="663" mass="68604">MSERVLGGRYTVQDKIGTGGMAIVYRGLDNVLGRTVAIKTMLPQYAADPSFAARFKQEAQAAAALQSPYIVSVYDWGKDGDTYYIAMEYLRGTDLKSGIRKHGALDGKKVAQIGSQIAQALSVAHRHDIIHRDIKPQNIMVQPDGNIKVMDFGIARAKNSHLTTDNSVLGTAHYVSPEQTQGKELGPTTDIYSLGIVMYEAATGSVPFDGDDAISVALKQVNEQPMPPSQRNPAVDAPLEAIILKCMQKDPSDRFQSADELYHVLRDYLAGRVAAVNNATAMLPVAATTPVATPIPATTGSTAQMAAVEPLSRVKTQTATERAQAQVEERERKHRRHVVIGAIVGAIALVGIIVGLFSIFGSNNQTRPVPNLLNLTEEQALSTIAADDFFQKGTVKSQYSSTVAKGLVIDQTPDQGTNASRGTQIDIVVSKGEEPAAPVTVPDLKGMTPSEAEAALTKVGLKGQAGDSVYAEGVDVGTIATQSPAANSSAKAGDTVTYQLSKGTEQVEVPSVVGDGENGATSTLEAAGFGVTTEYEASDSVDKGYVISQSPSSGTADKGSTVTIKVSTGPTTIDASQYVGASEGSATSALQNKGVTVTVEYKSSGSHAAGTVISVSPSSTKKGGSVTLTVSSGSASGGTDTNGGGSSNNGSGGTGNNGGTPSS</sequence>
<evidence type="ECO:0000256" key="11">
    <source>
        <dbReference type="SAM" id="Phobius"/>
    </source>
</evidence>
<comment type="catalytic activity">
    <reaction evidence="7">
        <text>L-threonyl-[protein] + ATP = O-phospho-L-threonyl-[protein] + ADP + H(+)</text>
        <dbReference type="Rhea" id="RHEA:46608"/>
        <dbReference type="Rhea" id="RHEA-COMP:11060"/>
        <dbReference type="Rhea" id="RHEA-COMP:11605"/>
        <dbReference type="ChEBI" id="CHEBI:15378"/>
        <dbReference type="ChEBI" id="CHEBI:30013"/>
        <dbReference type="ChEBI" id="CHEBI:30616"/>
        <dbReference type="ChEBI" id="CHEBI:61977"/>
        <dbReference type="ChEBI" id="CHEBI:456216"/>
        <dbReference type="EC" id="2.7.11.1"/>
    </reaction>
</comment>
<dbReference type="SUPFAM" id="SSF56112">
    <property type="entry name" value="Protein kinase-like (PK-like)"/>
    <property type="match status" value="1"/>
</dbReference>
<feature type="domain" description="PASTA" evidence="13">
    <location>
        <begin position="569"/>
        <end position="632"/>
    </location>
</feature>
<evidence type="ECO:0000256" key="4">
    <source>
        <dbReference type="ARBA" id="ARBA00022741"/>
    </source>
</evidence>
<dbReference type="eggNOG" id="COG2815">
    <property type="taxonomic scope" value="Bacteria"/>
</dbReference>
<dbReference type="InterPro" id="IPR017441">
    <property type="entry name" value="Protein_kinase_ATP_BS"/>
</dbReference>
<keyword evidence="4 9" id="KW-0547">Nucleotide-binding</keyword>
<dbReference type="CDD" id="cd14014">
    <property type="entry name" value="STKc_PknB_like"/>
    <property type="match status" value="1"/>
</dbReference>
<feature type="domain" description="PASTA" evidence="13">
    <location>
        <begin position="503"/>
        <end position="568"/>
    </location>
</feature>
<dbReference type="InterPro" id="IPR000719">
    <property type="entry name" value="Prot_kinase_dom"/>
</dbReference>
<dbReference type="CDD" id="cd06577">
    <property type="entry name" value="PASTA_pknB"/>
    <property type="match status" value="4"/>
</dbReference>
<dbReference type="KEGG" id="ols:Olsu_1758"/>
<proteinExistence type="predicted"/>
<accession>E1QXJ3</accession>
<dbReference type="PROSITE" id="PS00107">
    <property type="entry name" value="PROTEIN_KINASE_ATP"/>
    <property type="match status" value="1"/>
</dbReference>
<evidence type="ECO:0000256" key="1">
    <source>
        <dbReference type="ARBA" id="ARBA00012513"/>
    </source>
</evidence>
<keyword evidence="11" id="KW-0812">Transmembrane</keyword>
<dbReference type="Gene3D" id="3.30.200.20">
    <property type="entry name" value="Phosphorylase Kinase, domain 1"/>
    <property type="match status" value="1"/>
</dbReference>
<dbReference type="PROSITE" id="PS50011">
    <property type="entry name" value="PROTEIN_KINASE_DOM"/>
    <property type="match status" value="1"/>
</dbReference>
<keyword evidence="11" id="KW-1133">Transmembrane helix</keyword>
<organism evidence="14 15">
    <name type="scientific">Olsenella uli (strain ATCC 49627 / DSM 7084 / CCUG 31166 / CIP 109912 / JCM 12494 / LMG 11480 / NCIMB 702895 / VPI D76D-27C)</name>
    <name type="common">Lactobacillus uli</name>
    <dbReference type="NCBI Taxonomy" id="633147"/>
    <lineage>
        <taxon>Bacteria</taxon>
        <taxon>Bacillati</taxon>
        <taxon>Actinomycetota</taxon>
        <taxon>Coriobacteriia</taxon>
        <taxon>Coriobacteriales</taxon>
        <taxon>Atopobiaceae</taxon>
        <taxon>Olsenella</taxon>
    </lineage>
</organism>
<feature type="compositionally biased region" description="Low complexity" evidence="10">
    <location>
        <begin position="623"/>
        <end position="639"/>
    </location>
</feature>
<dbReference type="GO" id="GO:0004674">
    <property type="term" value="F:protein serine/threonine kinase activity"/>
    <property type="evidence" value="ECO:0007669"/>
    <property type="project" value="UniProtKB-KW"/>
</dbReference>
<dbReference type="EMBL" id="CP002106">
    <property type="protein sequence ID" value="ADK68846.1"/>
    <property type="molecule type" value="Genomic_DNA"/>
</dbReference>
<feature type="domain" description="PASTA" evidence="13">
    <location>
        <begin position="432"/>
        <end position="502"/>
    </location>
</feature>
<evidence type="ECO:0000256" key="7">
    <source>
        <dbReference type="ARBA" id="ARBA00047899"/>
    </source>
</evidence>
<dbReference type="GeneID" id="78513139"/>
<dbReference type="STRING" id="633147.Olsu_1758"/>
<evidence type="ECO:0000259" key="12">
    <source>
        <dbReference type="PROSITE" id="PS50011"/>
    </source>
</evidence>
<evidence type="ECO:0000256" key="3">
    <source>
        <dbReference type="ARBA" id="ARBA00022679"/>
    </source>
</evidence>
<evidence type="ECO:0000313" key="14">
    <source>
        <dbReference type="EMBL" id="ADK68846.1"/>
    </source>
</evidence>
<evidence type="ECO:0000256" key="8">
    <source>
        <dbReference type="ARBA" id="ARBA00048679"/>
    </source>
</evidence>
<dbReference type="EC" id="2.7.11.1" evidence="1"/>
<dbReference type="GO" id="GO:0045717">
    <property type="term" value="P:negative regulation of fatty acid biosynthetic process"/>
    <property type="evidence" value="ECO:0007669"/>
    <property type="project" value="UniProtKB-ARBA"/>
</dbReference>
<feature type="domain" description="Protein kinase" evidence="12">
    <location>
        <begin position="10"/>
        <end position="266"/>
    </location>
</feature>
<dbReference type="PROSITE" id="PS00108">
    <property type="entry name" value="PROTEIN_KINASE_ST"/>
    <property type="match status" value="1"/>
</dbReference>
<dbReference type="Proteomes" id="UP000000333">
    <property type="component" value="Chromosome"/>
</dbReference>
<protein>
    <recommendedName>
        <fullName evidence="1">non-specific serine/threonine protein kinase</fullName>
        <ecNumber evidence="1">2.7.11.1</ecNumber>
    </recommendedName>
</protein>
<dbReference type="Gene3D" id="1.10.510.10">
    <property type="entry name" value="Transferase(Phosphotransferase) domain 1"/>
    <property type="match status" value="1"/>
</dbReference>
<evidence type="ECO:0000256" key="10">
    <source>
        <dbReference type="SAM" id="MobiDB-lite"/>
    </source>
</evidence>
<dbReference type="Pfam" id="PF00069">
    <property type="entry name" value="Pkinase"/>
    <property type="match status" value="1"/>
</dbReference>
<dbReference type="InterPro" id="IPR011009">
    <property type="entry name" value="Kinase-like_dom_sf"/>
</dbReference>
<keyword evidence="6 9" id="KW-0067">ATP-binding</keyword>
<dbReference type="NCBIfam" id="NF033483">
    <property type="entry name" value="PknB_PASTA_kin"/>
    <property type="match status" value="1"/>
</dbReference>
<evidence type="ECO:0000256" key="6">
    <source>
        <dbReference type="ARBA" id="ARBA00022840"/>
    </source>
</evidence>
<dbReference type="Pfam" id="PF03793">
    <property type="entry name" value="PASTA"/>
    <property type="match status" value="4"/>
</dbReference>
<feature type="transmembrane region" description="Helical" evidence="11">
    <location>
        <begin position="338"/>
        <end position="360"/>
    </location>
</feature>
<dbReference type="GO" id="GO:0005524">
    <property type="term" value="F:ATP binding"/>
    <property type="evidence" value="ECO:0007669"/>
    <property type="project" value="UniProtKB-UniRule"/>
</dbReference>
<dbReference type="AlphaFoldDB" id="E1QXJ3"/>
<dbReference type="SMART" id="SM00740">
    <property type="entry name" value="PASTA"/>
    <property type="match status" value="4"/>
</dbReference>
<evidence type="ECO:0000256" key="2">
    <source>
        <dbReference type="ARBA" id="ARBA00022527"/>
    </source>
</evidence>
<evidence type="ECO:0000256" key="9">
    <source>
        <dbReference type="PROSITE-ProRule" id="PRU10141"/>
    </source>
</evidence>
<keyword evidence="11" id="KW-0472">Membrane</keyword>
<dbReference type="OrthoDB" id="9762169at2"/>
<feature type="compositionally biased region" description="Gly residues" evidence="10">
    <location>
        <begin position="640"/>
        <end position="663"/>
    </location>
</feature>
<dbReference type="PANTHER" id="PTHR43289">
    <property type="entry name" value="MITOGEN-ACTIVATED PROTEIN KINASE KINASE KINASE 20-RELATED"/>
    <property type="match status" value="1"/>
</dbReference>
<dbReference type="InterPro" id="IPR008271">
    <property type="entry name" value="Ser/Thr_kinase_AS"/>
</dbReference>
<dbReference type="HOGENOM" id="CLU_000288_135_2_11"/>